<dbReference type="Pfam" id="PF20254">
    <property type="entry name" value="DMFA2_C"/>
    <property type="match status" value="1"/>
</dbReference>
<dbReference type="CDD" id="cd11304">
    <property type="entry name" value="Cadherin_repeat"/>
    <property type="match status" value="2"/>
</dbReference>
<dbReference type="GO" id="GO:0005509">
    <property type="term" value="F:calcium ion binding"/>
    <property type="evidence" value="ECO:0007669"/>
    <property type="project" value="InterPro"/>
</dbReference>
<dbReference type="SUPFAM" id="SSF49313">
    <property type="entry name" value="Cadherin-like"/>
    <property type="match status" value="2"/>
</dbReference>
<keyword evidence="2" id="KW-1133">Transmembrane helix</keyword>
<dbReference type="HOGENOM" id="CLU_001554_1_0_5"/>
<name>S9QWG8_9RHOB</name>
<dbReference type="eggNOG" id="COG1749">
    <property type="taxonomic scope" value="Bacteria"/>
</dbReference>
<evidence type="ECO:0000313" key="5">
    <source>
        <dbReference type="Proteomes" id="UP000015347"/>
    </source>
</evidence>
<dbReference type="Pfam" id="PF13313">
    <property type="entry name" value="DUF4082"/>
    <property type="match status" value="3"/>
</dbReference>
<sequence length="1384" mass="146259">MPTNAIVEENARTDGRTPQSYWDVEHSRLIEGFTTEFSINAGDTVDFKINVSDNPGSDYIVEIFRLGYYGGDGARMVGSWTNTDATVQPDAVFIEATGTADAGNWSITDSWDIPAEAVSGVYLARVQRLDANGDPIDGAVNQIPFVVREDDRPADIVLQTSDTTWHAYNGWIGNNGEIGANFYGDASGTIENPEIPGAGGFAQNRAYAVSYNRPFITRGIEGEQGGPAAGAQDYLFGADYAAIRWLEQNGYDVAYMSGIDTDRLGSEYLENYGAFISVGHDEYWSADQRYNVEDARDAGVNLLFWSGNEVYWKTRWETSTIDGQEYRTLVCYKETWAVLDQNAGPEDYVNLDPANIWTGTWRDDRFIGNPLAGDATDRPPLTGQPDLCNCAETSLTGQLFGPDGTGEFGGALDVPEDYASLRFWRDTDLSGTGDTGLSPGILGYEWNTSPDNEYRPAGLVHLSATTLDWSGILVDQGNTVEPGTATHNLSLYRAESGALVFGAGTVFWTWALTDNHDSEPYGANIENAEIQQFVVNLFADMQIQPGETDAVLASQGLVRATASTDVTPASATIDAQPPTVPAGTPVVLTGTATDDDGNPLTDDGAVALVELSFDGGATWRPASGTSTWSYTWSPDTIATQEILVRAIDDSLNLPVLASLQTTVIETTTPESISMFDPWADFTGQVYDAGGPLQLGTRFSTGGQGQITELHYYRAASDADDTDTRTGRLWAEDGTLLATVEFVSQQGESGWQTAVLSTPVDVLAGRTYTVSYETENNYVGTSGFFSAPYSDPFALLTAPSDVAGVYASGSGAIMPTQSFESSSYWVDVTFTPGDIDNEAPIFLTPSALNVEENAVLATVVTADDTDTDALSYTIAGGADAAAFSIDAVTGALSFVYAPDFEAPADADGDNLYEVTVAVTDGFHPSVTHPMQITVTDKADETDDAVWTLFAPGSSPAVTETGDATDYELGTRFTAAGSGEIDSLRYWRGAADASDNDSRVLNLWDGTGTLLASVTVASGPGESGWQVGVLETPVSIASGETYTVSYGTTQNYVVSQGYFGFPQDGPGGMLTGPANAGVYAAGGTGSYPTQSYLGSNYWVDVGFRAGPIVNDPPAFTLAGTAFTAEENQTVAATLTASDPDADTLVFAIAGGADAGAFNISPDTGLLTFATQPDFETPGDVGGDNVYDVIVSVSDGTNPAVQQAITVEVTDIDPEPAPDALSLFGPGDAPAQTETGDSTDYELGVRFLSAEDGEITALRYWRGAADAGDTDTRTLNLWDAGGTLLASATVSSTPGQSGWQTALLAAPVAIDADTLYVASYGTTQNYAFTVDFFGTAWTGSEGILSAPAASAGNGVFSSGATGIFPEYSFNAANYWVDVIFDPADALL</sequence>
<protein>
    <recommendedName>
        <fullName evidence="3">Cadherin domain-containing protein</fullName>
    </recommendedName>
</protein>
<dbReference type="InterPro" id="IPR014756">
    <property type="entry name" value="Ig_E-set"/>
</dbReference>
<gene>
    <name evidence="4" type="ORF">Salmuc_04998</name>
</gene>
<keyword evidence="2" id="KW-0472">Membrane</keyword>
<dbReference type="Proteomes" id="UP000015347">
    <property type="component" value="Unassembled WGS sequence"/>
</dbReference>
<dbReference type="PANTHER" id="PTHR24026">
    <property type="entry name" value="FAT ATYPICAL CADHERIN-RELATED"/>
    <property type="match status" value="1"/>
</dbReference>
<feature type="domain" description="Cadherin" evidence="3">
    <location>
        <begin position="841"/>
        <end position="956"/>
    </location>
</feature>
<dbReference type="GO" id="GO:0005886">
    <property type="term" value="C:plasma membrane"/>
    <property type="evidence" value="ECO:0007669"/>
    <property type="project" value="UniProtKB-SubCell"/>
</dbReference>
<evidence type="ECO:0000313" key="4">
    <source>
        <dbReference type="EMBL" id="EPX85726.1"/>
    </source>
</evidence>
<dbReference type="PROSITE" id="PS50268">
    <property type="entry name" value="CADHERIN_2"/>
    <property type="match status" value="2"/>
</dbReference>
<dbReference type="STRING" id="1123237.Salmuc_04998"/>
<dbReference type="InterPro" id="IPR046540">
    <property type="entry name" value="DMFA2_C"/>
</dbReference>
<dbReference type="SMART" id="SM00112">
    <property type="entry name" value="CA"/>
    <property type="match status" value="2"/>
</dbReference>
<comment type="caution">
    <text evidence="4">The sequence shown here is derived from an EMBL/GenBank/DDBJ whole genome shotgun (WGS) entry which is preliminary data.</text>
</comment>
<dbReference type="PANTHER" id="PTHR24026:SF126">
    <property type="entry name" value="PROTOCADHERIN FAT 4"/>
    <property type="match status" value="1"/>
</dbReference>
<evidence type="ECO:0000256" key="2">
    <source>
        <dbReference type="ARBA" id="ARBA00022989"/>
    </source>
</evidence>
<dbReference type="InterPro" id="IPR002126">
    <property type="entry name" value="Cadherin-like_dom"/>
</dbReference>
<dbReference type="GO" id="GO:0007156">
    <property type="term" value="P:homophilic cell adhesion via plasma membrane adhesion molecules"/>
    <property type="evidence" value="ECO:0007669"/>
    <property type="project" value="InterPro"/>
</dbReference>
<accession>S9QWG8</accession>
<proteinExistence type="predicted"/>
<evidence type="ECO:0000256" key="1">
    <source>
        <dbReference type="ARBA" id="ARBA00022692"/>
    </source>
</evidence>
<dbReference type="OrthoDB" id="505641at2"/>
<reference evidence="5" key="1">
    <citation type="journal article" date="2014" name="Stand. Genomic Sci.">
        <title>Genome sequence of the exopolysaccharide-producing Salipiger mucosus type strain (DSM 16094(T)), a moderately halophilic member of the Roseobacter clade.</title>
        <authorList>
            <person name="Riedel T."/>
            <person name="Spring S."/>
            <person name="Fiebig A."/>
            <person name="Petersen J."/>
            <person name="Kyrpides N.C."/>
            <person name="Goker M."/>
            <person name="Klenk H.P."/>
        </authorList>
    </citation>
    <scope>NUCLEOTIDE SEQUENCE [LARGE SCALE GENOMIC DNA]</scope>
    <source>
        <strain evidence="5">DSM 16094</strain>
    </source>
</reference>
<dbReference type="Gene3D" id="2.60.40.650">
    <property type="match status" value="1"/>
</dbReference>
<dbReference type="EMBL" id="APVH01000008">
    <property type="protein sequence ID" value="EPX85726.1"/>
    <property type="molecule type" value="Genomic_DNA"/>
</dbReference>
<evidence type="ECO:0000259" key="3">
    <source>
        <dbReference type="PROSITE" id="PS50268"/>
    </source>
</evidence>
<keyword evidence="5" id="KW-1185">Reference proteome</keyword>
<dbReference type="RefSeq" id="WP_020039654.1">
    <property type="nucleotide sequence ID" value="NZ_KE557273.1"/>
</dbReference>
<feature type="domain" description="Cadherin" evidence="3">
    <location>
        <begin position="1128"/>
        <end position="1217"/>
    </location>
</feature>
<dbReference type="InterPro" id="IPR025141">
    <property type="entry name" value="DUF4082"/>
</dbReference>
<organism evidence="4 5">
    <name type="scientific">Salipiger mucosus DSM 16094</name>
    <dbReference type="NCBI Taxonomy" id="1123237"/>
    <lineage>
        <taxon>Bacteria</taxon>
        <taxon>Pseudomonadati</taxon>
        <taxon>Pseudomonadota</taxon>
        <taxon>Alphaproteobacteria</taxon>
        <taxon>Rhodobacterales</taxon>
        <taxon>Roseobacteraceae</taxon>
        <taxon>Salipiger</taxon>
    </lineage>
</organism>
<keyword evidence="1" id="KW-0812">Transmembrane</keyword>
<dbReference type="Gene3D" id="2.60.40.60">
    <property type="entry name" value="Cadherins"/>
    <property type="match status" value="2"/>
</dbReference>
<dbReference type="InterPro" id="IPR015919">
    <property type="entry name" value="Cadherin-like_sf"/>
</dbReference>
<dbReference type="SUPFAM" id="SSF81296">
    <property type="entry name" value="E set domains"/>
    <property type="match status" value="1"/>
</dbReference>